<evidence type="ECO:0000256" key="14">
    <source>
        <dbReference type="SAM" id="SignalP"/>
    </source>
</evidence>
<accession>A0A934W6T8</accession>
<evidence type="ECO:0000256" key="10">
    <source>
        <dbReference type="ARBA" id="ARBA00023186"/>
    </source>
</evidence>
<keyword evidence="7 13" id="KW-0653">Protein transport</keyword>
<dbReference type="PROSITE" id="PS51257">
    <property type="entry name" value="PROKAR_LIPOPROTEIN"/>
    <property type="match status" value="1"/>
</dbReference>
<evidence type="ECO:0000256" key="5">
    <source>
        <dbReference type="ARBA" id="ARBA00022448"/>
    </source>
</evidence>
<keyword evidence="6 13" id="KW-0732">Signal</keyword>
<gene>
    <name evidence="13 15" type="primary">lolB</name>
    <name evidence="15" type="ORF">JJB74_09175</name>
</gene>
<dbReference type="HAMAP" id="MF_00233">
    <property type="entry name" value="LolB"/>
    <property type="match status" value="1"/>
</dbReference>
<organism evidence="15 16">
    <name type="scientific">Noviherbaspirillum pedocola</name>
    <dbReference type="NCBI Taxonomy" id="2801341"/>
    <lineage>
        <taxon>Bacteria</taxon>
        <taxon>Pseudomonadati</taxon>
        <taxon>Pseudomonadota</taxon>
        <taxon>Betaproteobacteria</taxon>
        <taxon>Burkholderiales</taxon>
        <taxon>Oxalobacteraceae</taxon>
        <taxon>Noviherbaspirillum</taxon>
    </lineage>
</organism>
<comment type="subunit">
    <text evidence="3 13">Monomer.</text>
</comment>
<keyword evidence="12 13" id="KW-0449">Lipoprotein</keyword>
<evidence type="ECO:0000313" key="16">
    <source>
        <dbReference type="Proteomes" id="UP000622890"/>
    </source>
</evidence>
<keyword evidence="10 13" id="KW-0143">Chaperone</keyword>
<dbReference type="InterPro" id="IPR004565">
    <property type="entry name" value="OM_lipoprot_LolB"/>
</dbReference>
<dbReference type="GO" id="GO:0009279">
    <property type="term" value="C:cell outer membrane"/>
    <property type="evidence" value="ECO:0007669"/>
    <property type="project" value="UniProtKB-SubCell"/>
</dbReference>
<evidence type="ECO:0000256" key="9">
    <source>
        <dbReference type="ARBA" id="ARBA00023139"/>
    </source>
</evidence>
<feature type="signal peptide" evidence="14">
    <location>
        <begin position="1"/>
        <end position="20"/>
    </location>
</feature>
<dbReference type="InterPro" id="IPR029046">
    <property type="entry name" value="LolA/LolB/LppX"/>
</dbReference>
<dbReference type="CDD" id="cd16326">
    <property type="entry name" value="LolB"/>
    <property type="match status" value="1"/>
</dbReference>
<dbReference type="Pfam" id="PF03550">
    <property type="entry name" value="LolB"/>
    <property type="match status" value="1"/>
</dbReference>
<keyword evidence="5 13" id="KW-0813">Transport</keyword>
<evidence type="ECO:0000256" key="3">
    <source>
        <dbReference type="ARBA" id="ARBA00011245"/>
    </source>
</evidence>
<comment type="similarity">
    <text evidence="2 13">Belongs to the LolB family.</text>
</comment>
<evidence type="ECO:0000256" key="8">
    <source>
        <dbReference type="ARBA" id="ARBA00023136"/>
    </source>
</evidence>
<proteinExistence type="inferred from homology"/>
<dbReference type="RefSeq" id="WP_200591550.1">
    <property type="nucleotide sequence ID" value="NZ_JAEPBG010000003.1"/>
</dbReference>
<protein>
    <recommendedName>
        <fullName evidence="4 13">Outer-membrane lipoprotein LolB</fullName>
    </recommendedName>
</protein>
<dbReference type="Proteomes" id="UP000622890">
    <property type="component" value="Unassembled WGS sequence"/>
</dbReference>
<sequence length="200" mass="21598">MRLRFRAALCALPIFLAGCAGVPTAPVAPQAEAQRSYYRAIDIGGRLSVRYQQNGRDEALHGSFTWNQRPESTTIALLSPLGQTMAEIVVTPAMSSLTQAGQGTRMAANADALAADTLGWPLPVSGLRDWLQGFSAKGQRIPIGDGDAAAITDNGWRIRYASWETGEDGKPHPKRIDLSRNTAQAGEVSLRIVLDTWQPQ</sequence>
<keyword evidence="11 13" id="KW-0998">Cell outer membrane</keyword>
<evidence type="ECO:0000313" key="15">
    <source>
        <dbReference type="EMBL" id="MBK4734773.1"/>
    </source>
</evidence>
<dbReference type="SUPFAM" id="SSF89392">
    <property type="entry name" value="Prokaryotic lipoproteins and lipoprotein localization factors"/>
    <property type="match status" value="1"/>
</dbReference>
<evidence type="ECO:0000256" key="2">
    <source>
        <dbReference type="ARBA" id="ARBA00009696"/>
    </source>
</evidence>
<evidence type="ECO:0000256" key="11">
    <source>
        <dbReference type="ARBA" id="ARBA00023237"/>
    </source>
</evidence>
<dbReference type="GO" id="GO:0044874">
    <property type="term" value="P:lipoprotein localization to outer membrane"/>
    <property type="evidence" value="ECO:0007669"/>
    <property type="project" value="UniProtKB-UniRule"/>
</dbReference>
<keyword evidence="8 13" id="KW-0472">Membrane</keyword>
<comment type="function">
    <text evidence="13">Plays a critical role in the incorporation of lipoproteins in the outer membrane after they are released by the LolA protein.</text>
</comment>
<comment type="subcellular location">
    <subcellularLocation>
        <location evidence="1 13">Cell outer membrane</location>
        <topology evidence="1 13">Lipid-anchor</topology>
    </subcellularLocation>
</comment>
<keyword evidence="9 13" id="KW-0564">Palmitate</keyword>
<keyword evidence="16" id="KW-1185">Reference proteome</keyword>
<dbReference type="NCBIfam" id="TIGR00548">
    <property type="entry name" value="lolB"/>
    <property type="match status" value="1"/>
</dbReference>
<name>A0A934W6T8_9BURK</name>
<dbReference type="Gene3D" id="2.50.20.10">
    <property type="entry name" value="Lipoprotein localisation LolA/LolB/LppX"/>
    <property type="match status" value="1"/>
</dbReference>
<evidence type="ECO:0000256" key="1">
    <source>
        <dbReference type="ARBA" id="ARBA00004459"/>
    </source>
</evidence>
<evidence type="ECO:0000256" key="12">
    <source>
        <dbReference type="ARBA" id="ARBA00023288"/>
    </source>
</evidence>
<feature type="chain" id="PRO_5037646402" description="Outer-membrane lipoprotein LolB" evidence="14">
    <location>
        <begin position="21"/>
        <end position="200"/>
    </location>
</feature>
<dbReference type="EMBL" id="JAEPBG010000003">
    <property type="protein sequence ID" value="MBK4734773.1"/>
    <property type="molecule type" value="Genomic_DNA"/>
</dbReference>
<reference evidence="15" key="1">
    <citation type="submission" date="2021-01" db="EMBL/GenBank/DDBJ databases">
        <title>Genome sequence of strain Noviherbaspirillum sp. DKR-6.</title>
        <authorList>
            <person name="Chaudhary D.K."/>
        </authorList>
    </citation>
    <scope>NUCLEOTIDE SEQUENCE</scope>
    <source>
        <strain evidence="15">DKR-6</strain>
    </source>
</reference>
<evidence type="ECO:0000256" key="6">
    <source>
        <dbReference type="ARBA" id="ARBA00022729"/>
    </source>
</evidence>
<evidence type="ECO:0000256" key="7">
    <source>
        <dbReference type="ARBA" id="ARBA00022927"/>
    </source>
</evidence>
<comment type="caution">
    <text evidence="15">The sequence shown here is derived from an EMBL/GenBank/DDBJ whole genome shotgun (WGS) entry which is preliminary data.</text>
</comment>
<evidence type="ECO:0000256" key="13">
    <source>
        <dbReference type="HAMAP-Rule" id="MF_00233"/>
    </source>
</evidence>
<dbReference type="AlphaFoldDB" id="A0A934W6T8"/>
<evidence type="ECO:0000256" key="4">
    <source>
        <dbReference type="ARBA" id="ARBA00016202"/>
    </source>
</evidence>
<dbReference type="GO" id="GO:0015031">
    <property type="term" value="P:protein transport"/>
    <property type="evidence" value="ECO:0007669"/>
    <property type="project" value="UniProtKB-KW"/>
</dbReference>